<feature type="non-terminal residue" evidence="1">
    <location>
        <position position="75"/>
    </location>
</feature>
<comment type="caution">
    <text evidence="1">The sequence shown here is derived from an EMBL/GenBank/DDBJ whole genome shotgun (WGS) entry which is preliminary data.</text>
</comment>
<dbReference type="EMBL" id="MU006093">
    <property type="protein sequence ID" value="KAF2840242.1"/>
    <property type="molecule type" value="Genomic_DNA"/>
</dbReference>
<evidence type="ECO:0000313" key="2">
    <source>
        <dbReference type="Proteomes" id="UP000799429"/>
    </source>
</evidence>
<name>A0A9P4SCU5_9PEZI</name>
<reference evidence="1" key="1">
    <citation type="journal article" date="2020" name="Stud. Mycol.">
        <title>101 Dothideomycetes genomes: a test case for predicting lifestyles and emergence of pathogens.</title>
        <authorList>
            <person name="Haridas S."/>
            <person name="Albert R."/>
            <person name="Binder M."/>
            <person name="Bloem J."/>
            <person name="Labutti K."/>
            <person name="Salamov A."/>
            <person name="Andreopoulos B."/>
            <person name="Baker S."/>
            <person name="Barry K."/>
            <person name="Bills G."/>
            <person name="Bluhm B."/>
            <person name="Cannon C."/>
            <person name="Castanera R."/>
            <person name="Culley D."/>
            <person name="Daum C."/>
            <person name="Ezra D."/>
            <person name="Gonzalez J."/>
            <person name="Henrissat B."/>
            <person name="Kuo A."/>
            <person name="Liang C."/>
            <person name="Lipzen A."/>
            <person name="Lutzoni F."/>
            <person name="Magnuson J."/>
            <person name="Mondo S."/>
            <person name="Nolan M."/>
            <person name="Ohm R."/>
            <person name="Pangilinan J."/>
            <person name="Park H.-J."/>
            <person name="Ramirez L."/>
            <person name="Alfaro M."/>
            <person name="Sun H."/>
            <person name="Tritt A."/>
            <person name="Yoshinaga Y."/>
            <person name="Zwiers L.-H."/>
            <person name="Turgeon B."/>
            <person name="Goodwin S."/>
            <person name="Spatafora J."/>
            <person name="Crous P."/>
            <person name="Grigoriev I."/>
        </authorList>
    </citation>
    <scope>NUCLEOTIDE SEQUENCE</scope>
    <source>
        <strain evidence="1">CBS 101060</strain>
    </source>
</reference>
<proteinExistence type="predicted"/>
<organism evidence="1 2">
    <name type="scientific">Patellaria atrata CBS 101060</name>
    <dbReference type="NCBI Taxonomy" id="1346257"/>
    <lineage>
        <taxon>Eukaryota</taxon>
        <taxon>Fungi</taxon>
        <taxon>Dikarya</taxon>
        <taxon>Ascomycota</taxon>
        <taxon>Pezizomycotina</taxon>
        <taxon>Dothideomycetes</taxon>
        <taxon>Dothideomycetes incertae sedis</taxon>
        <taxon>Patellariales</taxon>
        <taxon>Patellariaceae</taxon>
        <taxon>Patellaria</taxon>
    </lineage>
</organism>
<accession>A0A9P4SCU5</accession>
<dbReference type="OrthoDB" id="5424021at2759"/>
<dbReference type="Proteomes" id="UP000799429">
    <property type="component" value="Unassembled WGS sequence"/>
</dbReference>
<evidence type="ECO:0000313" key="1">
    <source>
        <dbReference type="EMBL" id="KAF2840242.1"/>
    </source>
</evidence>
<gene>
    <name evidence="1" type="ORF">M501DRAFT_952394</name>
</gene>
<keyword evidence="2" id="KW-1185">Reference proteome</keyword>
<sequence length="75" mass="8544">MASIWASMNYTPPRGACNHKVSIFSPTCACLRFMLHPLKVSTSFECDGCGHHASFHSMENKNEDEIVKRWQVEDK</sequence>
<protein>
    <submittedName>
        <fullName evidence="1">Uncharacterized protein</fullName>
    </submittedName>
</protein>
<dbReference type="AlphaFoldDB" id="A0A9P4SCU5"/>